<gene>
    <name evidence="1" type="ORF">HDU87_005591</name>
</gene>
<dbReference type="EMBL" id="JADGJQ010000046">
    <property type="protein sequence ID" value="KAJ3175927.1"/>
    <property type="molecule type" value="Genomic_DNA"/>
</dbReference>
<organism evidence="1 2">
    <name type="scientific">Geranomyces variabilis</name>
    <dbReference type="NCBI Taxonomy" id="109894"/>
    <lineage>
        <taxon>Eukaryota</taxon>
        <taxon>Fungi</taxon>
        <taxon>Fungi incertae sedis</taxon>
        <taxon>Chytridiomycota</taxon>
        <taxon>Chytridiomycota incertae sedis</taxon>
        <taxon>Chytridiomycetes</taxon>
        <taxon>Spizellomycetales</taxon>
        <taxon>Powellomycetaceae</taxon>
        <taxon>Geranomyces</taxon>
    </lineage>
</organism>
<proteinExistence type="predicted"/>
<dbReference type="AlphaFoldDB" id="A0AAD5XLL5"/>
<name>A0AAD5XLL5_9FUNG</name>
<accession>A0AAD5XLL5</accession>
<comment type="caution">
    <text evidence="1">The sequence shown here is derived from an EMBL/GenBank/DDBJ whole genome shotgun (WGS) entry which is preliminary data.</text>
</comment>
<protein>
    <submittedName>
        <fullName evidence="1">Uncharacterized protein</fullName>
    </submittedName>
</protein>
<evidence type="ECO:0000313" key="1">
    <source>
        <dbReference type="EMBL" id="KAJ3175927.1"/>
    </source>
</evidence>
<reference evidence="1" key="1">
    <citation type="submission" date="2020-05" db="EMBL/GenBank/DDBJ databases">
        <title>Phylogenomic resolution of chytrid fungi.</title>
        <authorList>
            <person name="Stajich J.E."/>
            <person name="Amses K."/>
            <person name="Simmons R."/>
            <person name="Seto K."/>
            <person name="Myers J."/>
            <person name="Bonds A."/>
            <person name="Quandt C.A."/>
            <person name="Barry K."/>
            <person name="Liu P."/>
            <person name="Grigoriev I."/>
            <person name="Longcore J.E."/>
            <person name="James T.Y."/>
        </authorList>
    </citation>
    <scope>NUCLEOTIDE SEQUENCE</scope>
    <source>
        <strain evidence="1">JEL0379</strain>
    </source>
</reference>
<evidence type="ECO:0000313" key="2">
    <source>
        <dbReference type="Proteomes" id="UP001212152"/>
    </source>
</evidence>
<dbReference type="Proteomes" id="UP001212152">
    <property type="component" value="Unassembled WGS sequence"/>
</dbReference>
<sequence length="196" mass="21237">MSNYSVAVGLKTDDLLDEVYSLYTAPNAATQQIVFDSRYAPSAIFEDPLMRVATDSDRKVQFASLPTIFSRIEIERNKGDSRVESVTPREAARDGAGDSTKLVRIVAPNTQIYYLPSVLGFAPKIPIHGQTYLTIDKATGRIIKHQDVWSFCGENWPGAIPIVGSLAAGAYSIVKGPVGKGASLVLRGMNSFGLLK</sequence>
<keyword evidence="2" id="KW-1185">Reference proteome</keyword>